<organism evidence="2 3">
    <name type="scientific">Solidesulfovibrio carbinolicus</name>
    <dbReference type="NCBI Taxonomy" id="296842"/>
    <lineage>
        <taxon>Bacteria</taxon>
        <taxon>Pseudomonadati</taxon>
        <taxon>Thermodesulfobacteriota</taxon>
        <taxon>Desulfovibrionia</taxon>
        <taxon>Desulfovibrionales</taxon>
        <taxon>Desulfovibrionaceae</taxon>
        <taxon>Solidesulfovibrio</taxon>
    </lineage>
</organism>
<protein>
    <recommendedName>
        <fullName evidence="1">DUF403 domain-containing protein</fullName>
    </recommendedName>
</protein>
<sequence length="324" mass="37112">MLSRVADAIYWMSRYLERAENIARFLDVNWHLTLDTPGGRGEQWMPLVSAMGDFDLFAARGLPEDRETIIRFLAFDPEYSNSIVSCLGRARDNARTIREIIPTEMWEQINTFYHLVREAAKGCDAVLNNPYHFCDEVKRRDLTISGIAGDAMSHDEAWDFFRLGRLLERADKTSRILDVKYFILLPHPTDVGSNLDYVQWAALLKAISALEAYRRRHGRIQPERIVEFLLLDHDFPRSVLWSLIRAQQCLHAITGTPMGYFANPAEKRIGQLCGDLAYMSVEDVVAKGLHEFTDNLQTRMNRVDEAVFATFFSTFPAIDGASQQ</sequence>
<dbReference type="AlphaFoldDB" id="A0A4P6HPT7"/>
<accession>A0A4P6HPT7</accession>
<dbReference type="Pfam" id="PF04168">
    <property type="entry name" value="Alpha-E"/>
    <property type="match status" value="1"/>
</dbReference>
<dbReference type="RefSeq" id="WP_129353306.1">
    <property type="nucleotide sequence ID" value="NZ_CP026538.1"/>
</dbReference>
<evidence type="ECO:0000313" key="2">
    <source>
        <dbReference type="EMBL" id="QAZ68120.1"/>
    </source>
</evidence>
<dbReference type="Proteomes" id="UP000293296">
    <property type="component" value="Chromosome"/>
</dbReference>
<dbReference type="OrthoDB" id="9803532at2"/>
<dbReference type="PANTHER" id="PTHR34595:SF7">
    <property type="entry name" value="SLL1039 PROTEIN"/>
    <property type="match status" value="1"/>
</dbReference>
<evidence type="ECO:0000259" key="1">
    <source>
        <dbReference type="Pfam" id="PF04168"/>
    </source>
</evidence>
<dbReference type="InterPro" id="IPR051680">
    <property type="entry name" value="ATP-dep_Glu-Cys_Ligase-2"/>
</dbReference>
<dbReference type="InterPro" id="IPR007296">
    <property type="entry name" value="DUF403"/>
</dbReference>
<dbReference type="PANTHER" id="PTHR34595">
    <property type="entry name" value="BLR5612 PROTEIN"/>
    <property type="match status" value="1"/>
</dbReference>
<gene>
    <name evidence="2" type="ORF">C3Y92_13145</name>
</gene>
<keyword evidence="3" id="KW-1185">Reference proteome</keyword>
<feature type="domain" description="DUF403" evidence="1">
    <location>
        <begin position="1"/>
        <end position="312"/>
    </location>
</feature>
<evidence type="ECO:0000313" key="3">
    <source>
        <dbReference type="Proteomes" id="UP000293296"/>
    </source>
</evidence>
<reference evidence="2 3" key="1">
    <citation type="submission" date="2018-02" db="EMBL/GenBank/DDBJ databases">
        <title>Genome sequence of Desulfovibrio carbinolicus DSM 3852.</title>
        <authorList>
            <person name="Wilbanks E."/>
            <person name="Skennerton C.T."/>
            <person name="Orphan V.J."/>
        </authorList>
    </citation>
    <scope>NUCLEOTIDE SEQUENCE [LARGE SCALE GENOMIC DNA]</scope>
    <source>
        <strain evidence="2 3">DSM 3852</strain>
    </source>
</reference>
<proteinExistence type="predicted"/>
<name>A0A4P6HPT7_9BACT</name>
<dbReference type="KEGG" id="dcb:C3Y92_13145"/>
<dbReference type="EMBL" id="CP026538">
    <property type="protein sequence ID" value="QAZ68120.1"/>
    <property type="molecule type" value="Genomic_DNA"/>
</dbReference>